<dbReference type="EMBL" id="JAAVXB010000006">
    <property type="protein sequence ID" value="NKF23119.1"/>
    <property type="molecule type" value="Genomic_DNA"/>
</dbReference>
<dbReference type="NCBIfam" id="NF033542">
    <property type="entry name" value="transpos_IS110"/>
    <property type="match status" value="1"/>
</dbReference>
<dbReference type="InterPro" id="IPR003346">
    <property type="entry name" value="Transposase_20"/>
</dbReference>
<proteinExistence type="predicted"/>
<name>A0A969WBH3_9GAMM</name>
<feature type="domain" description="Transposase IS116/IS110/IS902 C-terminal" evidence="2">
    <location>
        <begin position="194"/>
        <end position="276"/>
    </location>
</feature>
<dbReference type="GO" id="GO:0004803">
    <property type="term" value="F:transposase activity"/>
    <property type="evidence" value="ECO:0007669"/>
    <property type="project" value="InterPro"/>
</dbReference>
<dbReference type="Pfam" id="PF02371">
    <property type="entry name" value="Transposase_20"/>
    <property type="match status" value="1"/>
</dbReference>
<dbReference type="InterPro" id="IPR002525">
    <property type="entry name" value="Transp_IS110-like_N"/>
</dbReference>
<evidence type="ECO:0000313" key="4">
    <source>
        <dbReference type="Proteomes" id="UP000653472"/>
    </source>
</evidence>
<dbReference type="PANTHER" id="PTHR33055:SF13">
    <property type="entry name" value="TRANSPOSASE"/>
    <property type="match status" value="1"/>
</dbReference>
<dbReference type="Proteomes" id="UP000653472">
    <property type="component" value="Unassembled WGS sequence"/>
</dbReference>
<dbReference type="InterPro" id="IPR047650">
    <property type="entry name" value="Transpos_IS110"/>
</dbReference>
<dbReference type="PANTHER" id="PTHR33055">
    <property type="entry name" value="TRANSPOSASE FOR INSERTION SEQUENCE ELEMENT IS1111A"/>
    <property type="match status" value="1"/>
</dbReference>
<protein>
    <submittedName>
        <fullName evidence="3">IS110 family transposase</fullName>
    </submittedName>
</protein>
<dbReference type="Pfam" id="PF01548">
    <property type="entry name" value="DEDD_Tnp_IS110"/>
    <property type="match status" value="1"/>
</dbReference>
<evidence type="ECO:0000259" key="1">
    <source>
        <dbReference type="Pfam" id="PF01548"/>
    </source>
</evidence>
<evidence type="ECO:0000259" key="2">
    <source>
        <dbReference type="Pfam" id="PF02371"/>
    </source>
</evidence>
<dbReference type="RefSeq" id="WP_168148441.1">
    <property type="nucleotide sequence ID" value="NZ_JAAVXB010000006.1"/>
</dbReference>
<feature type="domain" description="Transposase IS110-like N-terminal" evidence="1">
    <location>
        <begin position="12"/>
        <end position="152"/>
    </location>
</feature>
<dbReference type="GO" id="GO:0006313">
    <property type="term" value="P:DNA transposition"/>
    <property type="evidence" value="ECO:0007669"/>
    <property type="project" value="InterPro"/>
</dbReference>
<evidence type="ECO:0000313" key="3">
    <source>
        <dbReference type="EMBL" id="NKF23119.1"/>
    </source>
</evidence>
<accession>A0A969WBH3</accession>
<gene>
    <name evidence="3" type="ORF">G7Y82_12400</name>
</gene>
<comment type="caution">
    <text evidence="3">The sequence shown here is derived from an EMBL/GenBank/DDBJ whole genome shotgun (WGS) entry which is preliminary data.</text>
</comment>
<keyword evidence="4" id="KW-1185">Reference proteome</keyword>
<reference evidence="3" key="1">
    <citation type="submission" date="2020-03" db="EMBL/GenBank/DDBJ databases">
        <title>Solimonas marina sp. nov., isolated from deep seawater of the Pacific Ocean.</title>
        <authorList>
            <person name="Liu X."/>
            <person name="Lai Q."/>
            <person name="Sun F."/>
            <person name="Gai Y."/>
            <person name="Li G."/>
            <person name="Shao Z."/>
        </authorList>
    </citation>
    <scope>NUCLEOTIDE SEQUENCE</scope>
    <source>
        <strain evidence="3">C16B3</strain>
    </source>
</reference>
<dbReference type="AlphaFoldDB" id="A0A969WBH3"/>
<sequence>MDTQALYQSALGIDVCAERLDLCWLPSHRVESVEYNEAGIHRLLETVRSERPDLAVLEATGGLQRRIAAKLAAAGQAVAVVNPRQVRDFAKASGQLAKTDRLDAEVLALFGLRMQPQVRVLPSEQALLLSDRLARRGQLIEMRAGEKNRLHRANPAVAKNINKHIAWLDREIAQLDDDLDGTLRKSPVWAEKAALLEGVKGVGPQTLRQLLIELPELGTLKRKAIAKLVGVAPLNADSGKHRGTRRIWGGRQNVRNQLYMTAFIASRWNPPLKAFYDRLRAAGKPHKVAVVAVARKLLTALNAMVRDGAVWDPSLLENRG</sequence>
<dbReference type="GO" id="GO:0003677">
    <property type="term" value="F:DNA binding"/>
    <property type="evidence" value="ECO:0007669"/>
    <property type="project" value="InterPro"/>
</dbReference>
<organism evidence="3 4">
    <name type="scientific">Solimonas marina</name>
    <dbReference type="NCBI Taxonomy" id="2714601"/>
    <lineage>
        <taxon>Bacteria</taxon>
        <taxon>Pseudomonadati</taxon>
        <taxon>Pseudomonadota</taxon>
        <taxon>Gammaproteobacteria</taxon>
        <taxon>Nevskiales</taxon>
        <taxon>Nevskiaceae</taxon>
        <taxon>Solimonas</taxon>
    </lineage>
</organism>